<comment type="caution">
    <text evidence="1">The sequence shown here is derived from an EMBL/GenBank/DDBJ whole genome shotgun (WGS) entry which is preliminary data.</text>
</comment>
<gene>
    <name evidence="1" type="ORF">J0A67_15800</name>
</gene>
<dbReference type="EMBL" id="JAFKCW010000003">
    <property type="protein sequence ID" value="MBN7802338.1"/>
    <property type="molecule type" value="Genomic_DNA"/>
</dbReference>
<protein>
    <submittedName>
        <fullName evidence="1">Uncharacterized protein</fullName>
    </submittedName>
</protein>
<sequence>MLSSHLSKGMQISMEDTGAEEGLVVCRVDQGFPLSEKVKVVSLREFLDRK</sequence>
<organism evidence="1 2">
    <name type="scientific">Algoriphagus aestuariicola</name>
    <dbReference type="NCBI Taxonomy" id="1852016"/>
    <lineage>
        <taxon>Bacteria</taxon>
        <taxon>Pseudomonadati</taxon>
        <taxon>Bacteroidota</taxon>
        <taxon>Cytophagia</taxon>
        <taxon>Cytophagales</taxon>
        <taxon>Cyclobacteriaceae</taxon>
        <taxon>Algoriphagus</taxon>
    </lineage>
</organism>
<dbReference type="RefSeq" id="WP_206570330.1">
    <property type="nucleotide sequence ID" value="NZ_JAFKCW010000003.1"/>
</dbReference>
<dbReference type="Proteomes" id="UP000664698">
    <property type="component" value="Unassembled WGS sequence"/>
</dbReference>
<accession>A0ABS3BSQ5</accession>
<reference evidence="1 2" key="1">
    <citation type="submission" date="2021-03" db="EMBL/GenBank/DDBJ databases">
        <title>novel species isolated from a fishpond in China.</title>
        <authorList>
            <person name="Lu H."/>
            <person name="Cai Z."/>
        </authorList>
    </citation>
    <scope>NUCLEOTIDE SEQUENCE [LARGE SCALE GENOMIC DNA]</scope>
    <source>
        <strain evidence="1 2">JCM 31546</strain>
    </source>
</reference>
<evidence type="ECO:0000313" key="1">
    <source>
        <dbReference type="EMBL" id="MBN7802338.1"/>
    </source>
</evidence>
<keyword evidence="2" id="KW-1185">Reference proteome</keyword>
<evidence type="ECO:0000313" key="2">
    <source>
        <dbReference type="Proteomes" id="UP000664698"/>
    </source>
</evidence>
<proteinExistence type="predicted"/>
<name>A0ABS3BSQ5_9BACT</name>